<organism evidence="2 3">
    <name type="scientific">Piloderma croceum (strain F 1598)</name>
    <dbReference type="NCBI Taxonomy" id="765440"/>
    <lineage>
        <taxon>Eukaryota</taxon>
        <taxon>Fungi</taxon>
        <taxon>Dikarya</taxon>
        <taxon>Basidiomycota</taxon>
        <taxon>Agaricomycotina</taxon>
        <taxon>Agaricomycetes</taxon>
        <taxon>Agaricomycetidae</taxon>
        <taxon>Atheliales</taxon>
        <taxon>Atheliaceae</taxon>
        <taxon>Piloderma</taxon>
    </lineage>
</organism>
<sequence>MQHRPQDAQEHMYCRTSPLLIVQRRALTMQQLRHTLQGNRHRTSHSSFERKLSSLPTSSPTAKGSPIRIVLRRHLARPYTTLMKKLPPAPGL</sequence>
<protein>
    <submittedName>
        <fullName evidence="2">Uncharacterized protein</fullName>
    </submittedName>
</protein>
<dbReference type="EMBL" id="KN832987">
    <property type="protein sequence ID" value="KIM84426.1"/>
    <property type="molecule type" value="Genomic_DNA"/>
</dbReference>
<evidence type="ECO:0000313" key="3">
    <source>
        <dbReference type="Proteomes" id="UP000054166"/>
    </source>
</evidence>
<reference evidence="2 3" key="1">
    <citation type="submission" date="2014-04" db="EMBL/GenBank/DDBJ databases">
        <authorList>
            <consortium name="DOE Joint Genome Institute"/>
            <person name="Kuo A."/>
            <person name="Tarkka M."/>
            <person name="Buscot F."/>
            <person name="Kohler A."/>
            <person name="Nagy L.G."/>
            <person name="Floudas D."/>
            <person name="Copeland A."/>
            <person name="Barry K.W."/>
            <person name="Cichocki N."/>
            <person name="Veneault-Fourrey C."/>
            <person name="LaButti K."/>
            <person name="Lindquist E.A."/>
            <person name="Lipzen A."/>
            <person name="Lundell T."/>
            <person name="Morin E."/>
            <person name="Murat C."/>
            <person name="Sun H."/>
            <person name="Tunlid A."/>
            <person name="Henrissat B."/>
            <person name="Grigoriev I.V."/>
            <person name="Hibbett D.S."/>
            <person name="Martin F."/>
            <person name="Nordberg H.P."/>
            <person name="Cantor M.N."/>
            <person name="Hua S.X."/>
        </authorList>
    </citation>
    <scope>NUCLEOTIDE SEQUENCE [LARGE SCALE GENOMIC DNA]</scope>
    <source>
        <strain evidence="2 3">F 1598</strain>
    </source>
</reference>
<dbReference type="AlphaFoldDB" id="A0A0C3G139"/>
<keyword evidence="3" id="KW-1185">Reference proteome</keyword>
<dbReference type="InParanoid" id="A0A0C3G139"/>
<dbReference type="HOGENOM" id="CLU_2414079_0_0_1"/>
<dbReference type="Proteomes" id="UP000054166">
    <property type="component" value="Unassembled WGS sequence"/>
</dbReference>
<reference evidence="3" key="2">
    <citation type="submission" date="2015-01" db="EMBL/GenBank/DDBJ databases">
        <title>Evolutionary Origins and Diversification of the Mycorrhizal Mutualists.</title>
        <authorList>
            <consortium name="DOE Joint Genome Institute"/>
            <consortium name="Mycorrhizal Genomics Consortium"/>
            <person name="Kohler A."/>
            <person name="Kuo A."/>
            <person name="Nagy L.G."/>
            <person name="Floudas D."/>
            <person name="Copeland A."/>
            <person name="Barry K.W."/>
            <person name="Cichocki N."/>
            <person name="Veneault-Fourrey C."/>
            <person name="LaButti K."/>
            <person name="Lindquist E.A."/>
            <person name="Lipzen A."/>
            <person name="Lundell T."/>
            <person name="Morin E."/>
            <person name="Murat C."/>
            <person name="Riley R."/>
            <person name="Ohm R."/>
            <person name="Sun H."/>
            <person name="Tunlid A."/>
            <person name="Henrissat B."/>
            <person name="Grigoriev I.V."/>
            <person name="Hibbett D.S."/>
            <person name="Martin F."/>
        </authorList>
    </citation>
    <scope>NUCLEOTIDE SEQUENCE [LARGE SCALE GENOMIC DNA]</scope>
    <source>
        <strain evidence="3">F 1598</strain>
    </source>
</reference>
<name>A0A0C3G139_PILCF</name>
<evidence type="ECO:0000256" key="1">
    <source>
        <dbReference type="SAM" id="MobiDB-lite"/>
    </source>
</evidence>
<accession>A0A0C3G139</accession>
<feature type="region of interest" description="Disordered" evidence="1">
    <location>
        <begin position="35"/>
        <end position="67"/>
    </location>
</feature>
<gene>
    <name evidence="2" type="ORF">PILCRDRAFT_817985</name>
</gene>
<proteinExistence type="predicted"/>
<evidence type="ECO:0000313" key="2">
    <source>
        <dbReference type="EMBL" id="KIM84426.1"/>
    </source>
</evidence>